<proteinExistence type="predicted"/>
<protein>
    <submittedName>
        <fullName evidence="2">Uncharacterized protein</fullName>
    </submittedName>
</protein>
<evidence type="ECO:0000313" key="2">
    <source>
        <dbReference type="EMBL" id="SMX66538.1"/>
    </source>
</evidence>
<gene>
    <name evidence="2" type="ORF">BI49514_00293</name>
</gene>
<dbReference type="EMBL" id="FXYX01000001">
    <property type="protein sequence ID" value="SMX66538.1"/>
    <property type="molecule type" value="Genomic_DNA"/>
</dbReference>
<dbReference type="AlphaFoldDB" id="A0A2H1HUE3"/>
<accession>A0A2H1HUE3</accession>
<keyword evidence="1" id="KW-1133">Transmembrane helix</keyword>
<evidence type="ECO:0000313" key="3">
    <source>
        <dbReference type="Proteomes" id="UP000234382"/>
    </source>
</evidence>
<feature type="transmembrane region" description="Helical" evidence="1">
    <location>
        <begin position="109"/>
        <end position="137"/>
    </location>
</feature>
<organism evidence="2 3">
    <name type="scientific">Brevibacterium iodinum ATCC 49514</name>
    <dbReference type="NCBI Taxonomy" id="1255616"/>
    <lineage>
        <taxon>Bacteria</taxon>
        <taxon>Bacillati</taxon>
        <taxon>Actinomycetota</taxon>
        <taxon>Actinomycetes</taxon>
        <taxon>Micrococcales</taxon>
        <taxon>Brevibacteriaceae</taxon>
        <taxon>Brevibacterium</taxon>
    </lineage>
</organism>
<evidence type="ECO:0000256" key="1">
    <source>
        <dbReference type="SAM" id="Phobius"/>
    </source>
</evidence>
<reference evidence="3" key="1">
    <citation type="submission" date="2017-03" db="EMBL/GenBank/DDBJ databases">
        <authorList>
            <person name="Monnet C."/>
        </authorList>
    </citation>
    <scope>NUCLEOTIDE SEQUENCE [LARGE SCALE GENOMIC DNA]</scope>
    <source>
        <strain evidence="3">ATCC 49514</strain>
    </source>
</reference>
<name>A0A2H1HUE3_9MICO</name>
<keyword evidence="1" id="KW-0472">Membrane</keyword>
<dbReference type="Proteomes" id="UP000234382">
    <property type="component" value="Unassembled WGS sequence"/>
</dbReference>
<sequence>MKSAAVAGLAGVAGGITGGVAGYKTMRPVVEWADRVRAKDIAYLESEQDLPPMPAPQPSYRQPRKRWLIYLLSILGTGGVVAVIGGVATALIVNGVASTTDMLPGEKVVALAVTGVTGAVIGGVIGAVIGGLIGGLLDIREMRARFQHARVYVARTVWEQREVLRTDLAANLLSREDAIQQLYSDMST</sequence>
<keyword evidence="3" id="KW-1185">Reference proteome</keyword>
<dbReference type="RefSeq" id="WP_101543673.1">
    <property type="nucleotide sequence ID" value="NZ_FXYX01000001.1"/>
</dbReference>
<keyword evidence="1" id="KW-0812">Transmembrane</keyword>
<feature type="transmembrane region" description="Helical" evidence="1">
    <location>
        <begin position="67"/>
        <end position="97"/>
    </location>
</feature>